<dbReference type="SUPFAM" id="SSF52343">
    <property type="entry name" value="Ferredoxin reductase-like, C-terminal NADP-linked domain"/>
    <property type="match status" value="1"/>
</dbReference>
<keyword evidence="8" id="KW-0521">NADP</keyword>
<dbReference type="FunFam" id="1.20.990.10:FF:000007">
    <property type="entry name" value="Methionine synthase reductase"/>
    <property type="match status" value="1"/>
</dbReference>
<gene>
    <name evidence="15" type="ORF">PBY51_014496</name>
</gene>
<dbReference type="InterPro" id="IPR017927">
    <property type="entry name" value="FAD-bd_FR_type"/>
</dbReference>
<evidence type="ECO:0000256" key="6">
    <source>
        <dbReference type="ARBA" id="ARBA00022691"/>
    </source>
</evidence>
<dbReference type="InterPro" id="IPR001094">
    <property type="entry name" value="Flavdoxin-like"/>
</dbReference>
<evidence type="ECO:0000256" key="11">
    <source>
        <dbReference type="ARBA" id="ARBA00039088"/>
    </source>
</evidence>
<keyword evidence="5" id="KW-0288">FMN</keyword>
<name>A0AAN7WX53_ELEMC</name>
<evidence type="ECO:0000256" key="4">
    <source>
        <dbReference type="ARBA" id="ARBA00022630"/>
    </source>
</evidence>
<dbReference type="Pfam" id="PF00258">
    <property type="entry name" value="Flavodoxin_1"/>
    <property type="match status" value="1"/>
</dbReference>
<evidence type="ECO:0000256" key="9">
    <source>
        <dbReference type="ARBA" id="ARBA00023002"/>
    </source>
</evidence>
<evidence type="ECO:0000259" key="14">
    <source>
        <dbReference type="PROSITE" id="PS51384"/>
    </source>
</evidence>
<dbReference type="Gene3D" id="1.20.990.10">
    <property type="entry name" value="NADPH-cytochrome p450 Reductase, Chain A, domain 3"/>
    <property type="match status" value="1"/>
</dbReference>
<feature type="domain" description="Flavodoxin-like" evidence="13">
    <location>
        <begin position="9"/>
        <end position="152"/>
    </location>
</feature>
<evidence type="ECO:0000256" key="8">
    <source>
        <dbReference type="ARBA" id="ARBA00022857"/>
    </source>
</evidence>
<dbReference type="GO" id="GO:0030586">
    <property type="term" value="F:[methionine synthase] reductase (NADPH) activity"/>
    <property type="evidence" value="ECO:0007669"/>
    <property type="project" value="UniProtKB-EC"/>
</dbReference>
<evidence type="ECO:0000256" key="12">
    <source>
        <dbReference type="ARBA" id="ARBA00040659"/>
    </source>
</evidence>
<dbReference type="Proteomes" id="UP001346869">
    <property type="component" value="Unassembled WGS sequence"/>
</dbReference>
<evidence type="ECO:0000256" key="1">
    <source>
        <dbReference type="ARBA" id="ARBA00001917"/>
    </source>
</evidence>
<keyword evidence="6" id="KW-0949">S-adenosyl-L-methionine</keyword>
<dbReference type="Gene3D" id="3.40.50.80">
    <property type="entry name" value="Nucleotide-binding domain of ferredoxin-NADP reductase (FNR) module"/>
    <property type="match status" value="1"/>
</dbReference>
<evidence type="ECO:0000256" key="3">
    <source>
        <dbReference type="ARBA" id="ARBA00022605"/>
    </source>
</evidence>
<dbReference type="InterPro" id="IPR029039">
    <property type="entry name" value="Flavoprotein-like_sf"/>
</dbReference>
<dbReference type="InterPro" id="IPR001433">
    <property type="entry name" value="OxRdtase_FAD/NAD-bd"/>
</dbReference>
<dbReference type="GO" id="GO:0005829">
    <property type="term" value="C:cytosol"/>
    <property type="evidence" value="ECO:0007669"/>
    <property type="project" value="TreeGrafter"/>
</dbReference>
<dbReference type="InterPro" id="IPR008254">
    <property type="entry name" value="Flavodoxin/NO_synth"/>
</dbReference>
<evidence type="ECO:0000256" key="10">
    <source>
        <dbReference type="ARBA" id="ARBA00023167"/>
    </source>
</evidence>
<dbReference type="Gene3D" id="3.40.50.360">
    <property type="match status" value="1"/>
</dbReference>
<dbReference type="FunFam" id="3.40.50.80:FF:000018">
    <property type="entry name" value="NADPH--cytochrome P450 reductase"/>
    <property type="match status" value="1"/>
</dbReference>
<dbReference type="InterPro" id="IPR023173">
    <property type="entry name" value="NADPH_Cyt_P450_Rdtase_alpha"/>
</dbReference>
<keyword evidence="4" id="KW-0285">Flavoprotein</keyword>
<comment type="caution">
    <text evidence="15">The sequence shown here is derived from an EMBL/GenBank/DDBJ whole genome shotgun (WGS) entry which is preliminary data.</text>
</comment>
<dbReference type="InterPro" id="IPR039261">
    <property type="entry name" value="FNR_nucleotide-bd"/>
</dbReference>
<dbReference type="EC" id="1.16.1.8" evidence="11"/>
<evidence type="ECO:0000256" key="7">
    <source>
        <dbReference type="ARBA" id="ARBA00022827"/>
    </source>
</evidence>
<dbReference type="GO" id="GO:0050667">
    <property type="term" value="P:homocysteine metabolic process"/>
    <property type="evidence" value="ECO:0007669"/>
    <property type="project" value="TreeGrafter"/>
</dbReference>
<dbReference type="SUPFAM" id="SSF52218">
    <property type="entry name" value="Flavoproteins"/>
    <property type="match status" value="1"/>
</dbReference>
<sequence>MPCEVKPRFVVLYGSQKGQAESLAEGIADVAEEHGLVAELSCLNQNEKYNLEEEKAPVVFILSTTGDGEPPDNALQFVKRIKKKTLPSDHYRHLCYALLALGDTNYANFCNCGKTAERRLQELGAKQFYATGYADDGVGLEVVVDPWLEGLWKAIKGALSKMASDKTGYANAEAGDSIKETPDSSIPDVQLNLLRITDQQDCGSTGASAESLSNLATAASASAASDLRPAVSAGGPVFPSQPLGTASVSAAVTQSVDATVLHVALAASLTHSLPPLSESTLNVPALPPPYLDVTLQEAGTVQQIVGPSNKETLHEVPISRALQLTRGDSVKTALLLELDLSAHPNLTYQPGDSFDVFCPNKDTEVMLHRLGLYEQRNHSVQLSLRKDTKKKGAQVPAHVPPNISLLYLLTWCLEIRSVPKKAFLRALVEHTDDGVQRRRLQELCSKQGSADYNLHVRDQSLGLMELLSAFTSCSPPLSLLIEHLPKLQPRPYSAASSWLRYPGRLHFVFNVVEFPACTARPAGRRGLCTGWLFDLVHPVPVFPEKAESPQIHVSLRPKCLFRPPSDLSAPFIMVGPGTGVAPFIGFLQQREIERKENPDAIFGETWLFFGCRHRDRDYLFREELEGFVSSGALSHLKVCFSRDDPEEQEEAFTSAAPPRYVQHNLLRNSRHVTDILLTQKGFLYVCGDAKNMAKDVNDSLLELIRAELQVDQLDAMKAVAGLREEKRYLQDIWG</sequence>
<dbReference type="EMBL" id="JAUZQC010000023">
    <property type="protein sequence ID" value="KAK5850230.1"/>
    <property type="molecule type" value="Genomic_DNA"/>
</dbReference>
<evidence type="ECO:0000256" key="2">
    <source>
        <dbReference type="ARBA" id="ARBA00001974"/>
    </source>
</evidence>
<feature type="domain" description="FAD-binding FR-type" evidence="14">
    <location>
        <begin position="311"/>
        <end position="564"/>
    </location>
</feature>
<keyword evidence="7" id="KW-0274">FAD</keyword>
<reference evidence="15 16" key="2">
    <citation type="journal article" date="2023" name="Mol. Biol. Evol.">
        <title>Genomics of Secondarily Temperate Adaptation in the Only Non-Antarctic Icefish.</title>
        <authorList>
            <person name="Rivera-Colon A.G."/>
            <person name="Rayamajhi N."/>
            <person name="Minhas B.F."/>
            <person name="Madrigal G."/>
            <person name="Bilyk K.T."/>
            <person name="Yoon V."/>
            <person name="Hune M."/>
            <person name="Gregory S."/>
            <person name="Cheng C.H.C."/>
            <person name="Catchen J.M."/>
        </authorList>
    </citation>
    <scope>NUCLEOTIDE SEQUENCE [LARGE SCALE GENOMIC DNA]</scope>
    <source>
        <strain evidence="15">JMC-PN-2008</strain>
    </source>
</reference>
<keyword evidence="10" id="KW-0486">Methionine biosynthesis</keyword>
<organism evidence="15 16">
    <name type="scientific">Eleginops maclovinus</name>
    <name type="common">Patagonian blennie</name>
    <name type="synonym">Eleginus maclovinus</name>
    <dbReference type="NCBI Taxonomy" id="56733"/>
    <lineage>
        <taxon>Eukaryota</taxon>
        <taxon>Metazoa</taxon>
        <taxon>Chordata</taxon>
        <taxon>Craniata</taxon>
        <taxon>Vertebrata</taxon>
        <taxon>Euteleostomi</taxon>
        <taxon>Actinopterygii</taxon>
        <taxon>Neopterygii</taxon>
        <taxon>Teleostei</taxon>
        <taxon>Neoteleostei</taxon>
        <taxon>Acanthomorphata</taxon>
        <taxon>Eupercaria</taxon>
        <taxon>Perciformes</taxon>
        <taxon>Notothenioidei</taxon>
        <taxon>Eleginopidae</taxon>
        <taxon>Eleginops</taxon>
    </lineage>
</organism>
<dbReference type="Pfam" id="PF00175">
    <property type="entry name" value="NAD_binding_1"/>
    <property type="match status" value="1"/>
</dbReference>
<dbReference type="Gene3D" id="2.40.30.10">
    <property type="entry name" value="Translation factors"/>
    <property type="match status" value="1"/>
</dbReference>
<dbReference type="AlphaFoldDB" id="A0AAN7WX53"/>
<dbReference type="PANTHER" id="PTHR19384">
    <property type="entry name" value="NITRIC OXIDE SYNTHASE-RELATED"/>
    <property type="match status" value="1"/>
</dbReference>
<dbReference type="PROSITE" id="PS50902">
    <property type="entry name" value="FLAVODOXIN_LIKE"/>
    <property type="match status" value="1"/>
</dbReference>
<dbReference type="PROSITE" id="PS51384">
    <property type="entry name" value="FAD_FR"/>
    <property type="match status" value="1"/>
</dbReference>
<keyword evidence="16" id="KW-1185">Reference proteome</keyword>
<evidence type="ECO:0000256" key="5">
    <source>
        <dbReference type="ARBA" id="ARBA00022643"/>
    </source>
</evidence>
<reference evidence="15 16" key="1">
    <citation type="journal article" date="2023" name="Genes (Basel)">
        <title>Chromosome-Level Genome Assembly and Circadian Gene Repertoire of the Patagonia Blennie Eleginops maclovinus-The Closest Ancestral Proxy of Antarctic Cryonotothenioids.</title>
        <authorList>
            <person name="Cheng C.C."/>
            <person name="Rivera-Colon A.G."/>
            <person name="Minhas B.F."/>
            <person name="Wilson L."/>
            <person name="Rayamajhi N."/>
            <person name="Vargas-Chacoff L."/>
            <person name="Catchen J.M."/>
        </authorList>
    </citation>
    <scope>NUCLEOTIDE SEQUENCE [LARGE SCALE GENOMIC DNA]</scope>
    <source>
        <strain evidence="15">JMC-PN-2008</strain>
    </source>
</reference>
<dbReference type="GO" id="GO:0009086">
    <property type="term" value="P:methionine biosynthetic process"/>
    <property type="evidence" value="ECO:0007669"/>
    <property type="project" value="UniProtKB-KW"/>
</dbReference>
<dbReference type="InterPro" id="IPR001709">
    <property type="entry name" value="Flavoprot_Pyr_Nucl_cyt_Rdtase"/>
</dbReference>
<evidence type="ECO:0000259" key="13">
    <source>
        <dbReference type="PROSITE" id="PS50902"/>
    </source>
</evidence>
<dbReference type="Pfam" id="PF00667">
    <property type="entry name" value="FAD_binding_1"/>
    <property type="match status" value="1"/>
</dbReference>
<keyword evidence="9" id="KW-0560">Oxidoreductase</keyword>
<proteinExistence type="predicted"/>
<dbReference type="SUPFAM" id="SSF63380">
    <property type="entry name" value="Riboflavin synthase domain-like"/>
    <property type="match status" value="1"/>
</dbReference>
<accession>A0AAN7WX53</accession>
<dbReference type="CDD" id="cd06203">
    <property type="entry name" value="methionine_synthase_red"/>
    <property type="match status" value="1"/>
</dbReference>
<protein>
    <recommendedName>
        <fullName evidence="12">Methionine synthase reductase</fullName>
        <ecNumber evidence="11">1.16.1.8</ecNumber>
    </recommendedName>
</protein>
<dbReference type="PANTHER" id="PTHR19384:SF84">
    <property type="entry name" value="METHIONINE SYNTHASE REDUCTASE"/>
    <property type="match status" value="1"/>
</dbReference>
<dbReference type="PRINTS" id="PR00369">
    <property type="entry name" value="FLAVODOXIN"/>
</dbReference>
<comment type="cofactor">
    <cofactor evidence="1">
        <name>FMN</name>
        <dbReference type="ChEBI" id="CHEBI:58210"/>
    </cofactor>
</comment>
<keyword evidence="3" id="KW-0028">Amino-acid biosynthesis</keyword>
<evidence type="ECO:0000313" key="16">
    <source>
        <dbReference type="Proteomes" id="UP001346869"/>
    </source>
</evidence>
<dbReference type="PRINTS" id="PR00371">
    <property type="entry name" value="FPNCR"/>
</dbReference>
<dbReference type="FunFam" id="3.40.50.360:FF:000059">
    <property type="entry name" value="5-methyltetrahydrofolate-homocysteine methyltransferase reductase"/>
    <property type="match status" value="1"/>
</dbReference>
<evidence type="ECO:0000313" key="15">
    <source>
        <dbReference type="EMBL" id="KAK5850230.1"/>
    </source>
</evidence>
<dbReference type="GO" id="GO:0050660">
    <property type="term" value="F:flavin adenine dinucleotide binding"/>
    <property type="evidence" value="ECO:0007669"/>
    <property type="project" value="TreeGrafter"/>
</dbReference>
<dbReference type="InterPro" id="IPR003097">
    <property type="entry name" value="CysJ-like_FAD-binding"/>
</dbReference>
<dbReference type="GO" id="GO:0010181">
    <property type="term" value="F:FMN binding"/>
    <property type="evidence" value="ECO:0007669"/>
    <property type="project" value="InterPro"/>
</dbReference>
<dbReference type="InterPro" id="IPR017938">
    <property type="entry name" value="Riboflavin_synthase-like_b-brl"/>
</dbReference>
<comment type="cofactor">
    <cofactor evidence="2">
        <name>FAD</name>
        <dbReference type="ChEBI" id="CHEBI:57692"/>
    </cofactor>
</comment>